<evidence type="ECO:0000313" key="4">
    <source>
        <dbReference type="Proteomes" id="UP000028185"/>
    </source>
</evidence>
<dbReference type="Gene3D" id="1.10.260.40">
    <property type="entry name" value="lambda repressor-like DNA-binding domains"/>
    <property type="match status" value="1"/>
</dbReference>
<organism evidence="3 4">
    <name type="scientific">Streptococcus suis 6407</name>
    <dbReference type="NCBI Taxonomy" id="1214179"/>
    <lineage>
        <taxon>Bacteria</taxon>
        <taxon>Bacillati</taxon>
        <taxon>Bacillota</taxon>
        <taxon>Bacilli</taxon>
        <taxon>Lactobacillales</taxon>
        <taxon>Streptococcaceae</taxon>
        <taxon>Streptococcus</taxon>
    </lineage>
</organism>
<dbReference type="Pfam" id="PF01381">
    <property type="entry name" value="HTH_3"/>
    <property type="match status" value="1"/>
</dbReference>
<protein>
    <recommendedName>
        <fullName evidence="2">HTH cro/C1-type domain-containing protein</fullName>
    </recommendedName>
</protein>
<dbReference type="PANTHER" id="PTHR46797">
    <property type="entry name" value="HTH-TYPE TRANSCRIPTIONAL REGULATOR"/>
    <property type="match status" value="1"/>
</dbReference>
<accession>A0A075SPY0</accession>
<dbReference type="InterPro" id="IPR010982">
    <property type="entry name" value="Lambda_DNA-bd_dom_sf"/>
</dbReference>
<dbReference type="PANTHER" id="PTHR46797:SF1">
    <property type="entry name" value="METHYLPHOSPHONATE SYNTHASE"/>
    <property type="match status" value="1"/>
</dbReference>
<keyword evidence="1" id="KW-0238">DNA-binding</keyword>
<reference evidence="3 4" key="1">
    <citation type="journal article" date="2014" name="Genome Announc.">
        <title>Whole-Genome Sequence of Streptococcus suis Serotype 4 Reference Strain 6407.</title>
        <authorList>
            <person name="Wang K."/>
            <person name="Chen J."/>
            <person name="Yao H."/>
            <person name="Lu C."/>
        </authorList>
    </citation>
    <scope>NUCLEOTIDE SEQUENCE [LARGE SCALE GENOMIC DNA]</scope>
    <source>
        <strain evidence="3">6407</strain>
    </source>
</reference>
<evidence type="ECO:0000313" key="3">
    <source>
        <dbReference type="EMBL" id="AIG43090.1"/>
    </source>
</evidence>
<dbReference type="PATRIC" id="fig|1214179.4.peg.591"/>
<evidence type="ECO:0000256" key="1">
    <source>
        <dbReference type="ARBA" id="ARBA00023125"/>
    </source>
</evidence>
<dbReference type="InterPro" id="IPR001387">
    <property type="entry name" value="Cro/C1-type_HTH"/>
</dbReference>
<evidence type="ECO:0000259" key="2">
    <source>
        <dbReference type="PROSITE" id="PS50943"/>
    </source>
</evidence>
<dbReference type="PROSITE" id="PS50943">
    <property type="entry name" value="HTH_CROC1"/>
    <property type="match status" value="1"/>
</dbReference>
<dbReference type="AlphaFoldDB" id="A0A075SPY0"/>
<feature type="domain" description="HTH cro/C1-type" evidence="2">
    <location>
        <begin position="14"/>
        <end position="68"/>
    </location>
</feature>
<dbReference type="GO" id="GO:0003677">
    <property type="term" value="F:DNA binding"/>
    <property type="evidence" value="ECO:0007669"/>
    <property type="project" value="UniProtKB-KW"/>
</dbReference>
<dbReference type="HOGENOM" id="CLU_066192_17_5_9"/>
<dbReference type="GO" id="GO:0003700">
    <property type="term" value="F:DNA-binding transcription factor activity"/>
    <property type="evidence" value="ECO:0007669"/>
    <property type="project" value="TreeGrafter"/>
</dbReference>
<dbReference type="InterPro" id="IPR050807">
    <property type="entry name" value="TransReg_Diox_bact_type"/>
</dbReference>
<dbReference type="RefSeq" id="WP_024376627.1">
    <property type="nucleotide sequence ID" value="NZ_ALLE01000042.1"/>
</dbReference>
<sequence>MKQYPLQEHITNRIRYLRQEKKLSQEQLSEKAELGTNYIHNVEKKSSNIKVETLEKIMEALSVTPDQFFNFQISEASPEAREVFEAITQLPQEKQTKVLQAIRLLLETIND</sequence>
<dbReference type="SUPFAM" id="SSF47413">
    <property type="entry name" value="lambda repressor-like DNA-binding domains"/>
    <property type="match status" value="1"/>
</dbReference>
<proteinExistence type="predicted"/>
<name>A0A075SPY0_STRSU</name>
<dbReference type="EMBL" id="CP008921">
    <property type="protein sequence ID" value="AIG43090.1"/>
    <property type="molecule type" value="Genomic_DNA"/>
</dbReference>
<dbReference type="GO" id="GO:0005829">
    <property type="term" value="C:cytosol"/>
    <property type="evidence" value="ECO:0007669"/>
    <property type="project" value="TreeGrafter"/>
</dbReference>
<gene>
    <name evidence="3" type="ORF">ID09_03145</name>
</gene>
<dbReference type="SMART" id="SM00530">
    <property type="entry name" value="HTH_XRE"/>
    <property type="match status" value="1"/>
</dbReference>
<dbReference type="CDD" id="cd00093">
    <property type="entry name" value="HTH_XRE"/>
    <property type="match status" value="1"/>
</dbReference>
<dbReference type="Proteomes" id="UP000028185">
    <property type="component" value="Chromosome"/>
</dbReference>